<dbReference type="PANTHER" id="PTHR43026:SF1">
    <property type="entry name" value="2-HYDROXYACID DEHYDROGENASE HOMOLOG 1-RELATED"/>
    <property type="match status" value="1"/>
</dbReference>
<gene>
    <name evidence="7" type="ORF">BZA70DRAFT_83798</name>
</gene>
<evidence type="ECO:0000313" key="8">
    <source>
        <dbReference type="Proteomes" id="UP001498771"/>
    </source>
</evidence>
<comment type="similarity">
    <text evidence="1 4">Belongs to the D-isomer specific 2-hydroxyacid dehydrogenase family.</text>
</comment>
<dbReference type="InterPro" id="IPR006139">
    <property type="entry name" value="D-isomer_2_OHA_DH_cat_dom"/>
</dbReference>
<dbReference type="Pfam" id="PF02826">
    <property type="entry name" value="2-Hacid_dh_C"/>
    <property type="match status" value="1"/>
</dbReference>
<organism evidence="7 8">
    <name type="scientific">Myxozyma melibiosi</name>
    <dbReference type="NCBI Taxonomy" id="54550"/>
    <lineage>
        <taxon>Eukaryota</taxon>
        <taxon>Fungi</taxon>
        <taxon>Dikarya</taxon>
        <taxon>Ascomycota</taxon>
        <taxon>Saccharomycotina</taxon>
        <taxon>Lipomycetes</taxon>
        <taxon>Lipomycetales</taxon>
        <taxon>Lipomycetaceae</taxon>
        <taxon>Myxozyma</taxon>
    </lineage>
</organism>
<name>A0ABR1EZZ2_9ASCO</name>
<protein>
    <submittedName>
        <fullName evidence="7">Lactate dehydrogenase</fullName>
    </submittedName>
</protein>
<dbReference type="InterPro" id="IPR058205">
    <property type="entry name" value="D-LDH-like"/>
</dbReference>
<dbReference type="PROSITE" id="PS00670">
    <property type="entry name" value="D_2_HYDROXYACID_DH_2"/>
    <property type="match status" value="1"/>
</dbReference>
<dbReference type="InterPro" id="IPR036291">
    <property type="entry name" value="NAD(P)-bd_dom_sf"/>
</dbReference>
<sequence length="341" mass="37288">MDTIDPKFRLAVFSTKKYDIAHLQPELDRAKIPTTFLQTRLDDETVPLAEGYPAICIFVNDELSASGIELLAGKGLRFVLLRCAGFNNVDLTAAAKHGVRVARVPAYSPYAVAEFAVGLMLMLNRNLHKAYTRVRTGNFSLEGLTGFDMYRKRIGIVGTGKIGRLTGKICNGFGAEVVCYDPFPNVELAAEAGMTYVGLDELLASCDIVSLHCPLMPSTFHMINNESLEKMKNGVMIINTSRGGLIDTQALIKHLKTGKIGQVGMDVYENESGLYFEDTSDDVLQDDAFSRLLTFHNVCITGHQAFLTREALSNIAATTVQNILDLLEGKTPSSIVTAENP</sequence>
<dbReference type="PROSITE" id="PS00671">
    <property type="entry name" value="D_2_HYDROXYACID_DH_3"/>
    <property type="match status" value="1"/>
</dbReference>
<dbReference type="Proteomes" id="UP001498771">
    <property type="component" value="Unassembled WGS sequence"/>
</dbReference>
<keyword evidence="8" id="KW-1185">Reference proteome</keyword>
<dbReference type="SUPFAM" id="SSF52283">
    <property type="entry name" value="Formate/glycerate dehydrogenase catalytic domain-like"/>
    <property type="match status" value="1"/>
</dbReference>
<dbReference type="Pfam" id="PF00389">
    <property type="entry name" value="2-Hacid_dh"/>
    <property type="match status" value="1"/>
</dbReference>
<accession>A0ABR1EZZ2</accession>
<evidence type="ECO:0000256" key="1">
    <source>
        <dbReference type="ARBA" id="ARBA00005854"/>
    </source>
</evidence>
<comment type="caution">
    <text evidence="7">The sequence shown here is derived from an EMBL/GenBank/DDBJ whole genome shotgun (WGS) entry which is preliminary data.</text>
</comment>
<dbReference type="GeneID" id="90040968"/>
<reference evidence="7 8" key="1">
    <citation type="submission" date="2024-03" db="EMBL/GenBank/DDBJ databases">
        <title>Genome-scale model development and genomic sequencing of the oleaginous clade Lipomyces.</title>
        <authorList>
            <consortium name="Lawrence Berkeley National Laboratory"/>
            <person name="Czajka J.J."/>
            <person name="Han Y."/>
            <person name="Kim J."/>
            <person name="Mondo S.J."/>
            <person name="Hofstad B.A."/>
            <person name="Robles A."/>
            <person name="Haridas S."/>
            <person name="Riley R."/>
            <person name="LaButti K."/>
            <person name="Pangilinan J."/>
            <person name="Andreopoulos W."/>
            <person name="Lipzen A."/>
            <person name="Yan J."/>
            <person name="Wang M."/>
            <person name="Ng V."/>
            <person name="Grigoriev I.V."/>
            <person name="Spatafora J.W."/>
            <person name="Magnuson J.K."/>
            <person name="Baker S.E."/>
            <person name="Pomraning K.R."/>
        </authorList>
    </citation>
    <scope>NUCLEOTIDE SEQUENCE [LARGE SCALE GENOMIC DNA]</scope>
    <source>
        <strain evidence="7 8">Phaff 52-87</strain>
    </source>
</reference>
<dbReference type="SUPFAM" id="SSF51735">
    <property type="entry name" value="NAD(P)-binding Rossmann-fold domains"/>
    <property type="match status" value="1"/>
</dbReference>
<evidence type="ECO:0000313" key="7">
    <source>
        <dbReference type="EMBL" id="KAK7203168.1"/>
    </source>
</evidence>
<dbReference type="InterPro" id="IPR029752">
    <property type="entry name" value="D-isomer_DH_CS1"/>
</dbReference>
<dbReference type="PANTHER" id="PTHR43026">
    <property type="entry name" value="2-HYDROXYACID DEHYDROGENASE HOMOLOG 1-RELATED"/>
    <property type="match status" value="1"/>
</dbReference>
<dbReference type="EMBL" id="JBBJBU010000013">
    <property type="protein sequence ID" value="KAK7203168.1"/>
    <property type="molecule type" value="Genomic_DNA"/>
</dbReference>
<dbReference type="Gene3D" id="3.40.50.720">
    <property type="entry name" value="NAD(P)-binding Rossmann-like Domain"/>
    <property type="match status" value="2"/>
</dbReference>
<feature type="domain" description="D-isomer specific 2-hydroxyacid dehydrogenase NAD-binding" evidence="6">
    <location>
        <begin position="117"/>
        <end position="305"/>
    </location>
</feature>
<feature type="domain" description="D-isomer specific 2-hydroxyacid dehydrogenase catalytic" evidence="5">
    <location>
        <begin position="16"/>
        <end position="336"/>
    </location>
</feature>
<evidence type="ECO:0000256" key="3">
    <source>
        <dbReference type="ARBA" id="ARBA00023027"/>
    </source>
</evidence>
<proteinExistence type="inferred from homology"/>
<evidence type="ECO:0000259" key="5">
    <source>
        <dbReference type="Pfam" id="PF00389"/>
    </source>
</evidence>
<keyword evidence="2 4" id="KW-0560">Oxidoreductase</keyword>
<evidence type="ECO:0000256" key="4">
    <source>
        <dbReference type="RuleBase" id="RU003719"/>
    </source>
</evidence>
<evidence type="ECO:0000256" key="2">
    <source>
        <dbReference type="ARBA" id="ARBA00023002"/>
    </source>
</evidence>
<evidence type="ECO:0000259" key="6">
    <source>
        <dbReference type="Pfam" id="PF02826"/>
    </source>
</evidence>
<dbReference type="InterPro" id="IPR006140">
    <property type="entry name" value="D-isomer_DH_NAD-bd"/>
</dbReference>
<dbReference type="InterPro" id="IPR029753">
    <property type="entry name" value="D-isomer_DH_CS"/>
</dbReference>
<dbReference type="PROSITE" id="PS00065">
    <property type="entry name" value="D_2_HYDROXYACID_DH_1"/>
    <property type="match status" value="1"/>
</dbReference>
<dbReference type="CDD" id="cd12183">
    <property type="entry name" value="LDH_like_2"/>
    <property type="match status" value="1"/>
</dbReference>
<keyword evidence="3" id="KW-0520">NAD</keyword>
<dbReference type="RefSeq" id="XP_064766201.1">
    <property type="nucleotide sequence ID" value="XM_064915456.1"/>
</dbReference>